<name>A0A644Y3Y7_9ZZZZ</name>
<dbReference type="GO" id="GO:0016787">
    <property type="term" value="F:hydrolase activity"/>
    <property type="evidence" value="ECO:0007669"/>
    <property type="project" value="UniProtKB-KW"/>
</dbReference>
<dbReference type="PANTHER" id="PTHR36442:SF1">
    <property type="entry name" value="CYCLIC-DI-AMP PHOSPHODIESTERASE PGPH"/>
    <property type="match status" value="1"/>
</dbReference>
<dbReference type="NCBIfam" id="TIGR00277">
    <property type="entry name" value="HDIG"/>
    <property type="match status" value="1"/>
</dbReference>
<evidence type="ECO:0000259" key="1">
    <source>
        <dbReference type="SMART" id="SM00471"/>
    </source>
</evidence>
<proteinExistence type="predicted"/>
<accession>A0A644Y3Y7</accession>
<feature type="domain" description="HD/PDEase" evidence="1">
    <location>
        <begin position="7"/>
        <end position="165"/>
    </location>
</feature>
<reference evidence="2" key="1">
    <citation type="submission" date="2019-08" db="EMBL/GenBank/DDBJ databases">
        <authorList>
            <person name="Kucharzyk K."/>
            <person name="Murdoch R.W."/>
            <person name="Higgins S."/>
            <person name="Loffler F."/>
        </authorList>
    </citation>
    <scope>NUCLEOTIDE SEQUENCE</scope>
</reference>
<dbReference type="SUPFAM" id="SSF109604">
    <property type="entry name" value="HD-domain/PDEase-like"/>
    <property type="match status" value="1"/>
</dbReference>
<dbReference type="SMART" id="SM00471">
    <property type="entry name" value="HDc"/>
    <property type="match status" value="1"/>
</dbReference>
<dbReference type="InterPro" id="IPR003607">
    <property type="entry name" value="HD/PDEase_dom"/>
</dbReference>
<dbReference type="Gene3D" id="1.10.3210.10">
    <property type="entry name" value="Hypothetical protein af1432"/>
    <property type="match status" value="1"/>
</dbReference>
<dbReference type="EMBL" id="VSSQ01003999">
    <property type="protein sequence ID" value="MPM23302.1"/>
    <property type="molecule type" value="Genomic_DNA"/>
</dbReference>
<organism evidence="2">
    <name type="scientific">bioreactor metagenome</name>
    <dbReference type="NCBI Taxonomy" id="1076179"/>
    <lineage>
        <taxon>unclassified sequences</taxon>
        <taxon>metagenomes</taxon>
        <taxon>ecological metagenomes</taxon>
    </lineage>
</organism>
<keyword evidence="2" id="KW-0378">Hydrolase</keyword>
<dbReference type="AlphaFoldDB" id="A0A644Y3Y7"/>
<evidence type="ECO:0000313" key="2">
    <source>
        <dbReference type="EMBL" id="MPM23302.1"/>
    </source>
</evidence>
<dbReference type="InterPro" id="IPR006674">
    <property type="entry name" value="HD_domain"/>
</dbReference>
<dbReference type="InterPro" id="IPR052722">
    <property type="entry name" value="PgpH_phosphodiesterase"/>
</dbReference>
<dbReference type="InterPro" id="IPR006675">
    <property type="entry name" value="HDIG_dom"/>
</dbReference>
<sequence>MERLSTVAQGTYNHSRYVSDLAYKAAKAIGANAMLARVGGIYHDIGKSDHPEYFIENQGSENKHDDIKPSLSVAIIKSHVKLGLEKGREVGLPQEVLDIISQHHGNDVIQFFFNEAKEQSLKAGLDVKEDDFSYSGEPPAFPESAIVMLADCVEAASRTLKKPNHSKYQKLVHSIIMGKIEREQLKNSQLSLTDLDVIEDAFVQTLIGRDHHRIQYPDEAKEERNRTEV</sequence>
<dbReference type="Pfam" id="PF01966">
    <property type="entry name" value="HD"/>
    <property type="match status" value="1"/>
</dbReference>
<dbReference type="PANTHER" id="PTHR36442">
    <property type="entry name" value="CYCLIC-DI-AMP PHOSPHODIESTERASE PGPH"/>
    <property type="match status" value="1"/>
</dbReference>
<comment type="caution">
    <text evidence="2">The sequence shown here is derived from an EMBL/GenBank/DDBJ whole genome shotgun (WGS) entry which is preliminary data.</text>
</comment>
<dbReference type="CDD" id="cd00077">
    <property type="entry name" value="HDc"/>
    <property type="match status" value="1"/>
</dbReference>
<dbReference type="EC" id="3.1.4.-" evidence="2"/>
<protein>
    <submittedName>
        <fullName evidence="2">Cyclic-di-AMP phosphodiesterase PgpH</fullName>
        <ecNumber evidence="2">3.1.4.-</ecNumber>
    </submittedName>
</protein>
<gene>
    <name evidence="2" type="primary">pgpH_5</name>
    <name evidence="2" type="ORF">SDC9_69773</name>
</gene>